<dbReference type="EMBL" id="JACCKA010000060">
    <property type="protein sequence ID" value="NZA26692.1"/>
    <property type="molecule type" value="Genomic_DNA"/>
</dbReference>
<accession>A0A853JD71</accession>
<evidence type="ECO:0000313" key="2">
    <source>
        <dbReference type="Proteomes" id="UP000578091"/>
    </source>
</evidence>
<keyword evidence="2" id="KW-1185">Reference proteome</keyword>
<name>A0A853JD71_9GAMM</name>
<organism evidence="1 2">
    <name type="scientific">Luteimonas salinisoli</name>
    <dbReference type="NCBI Taxonomy" id="2752307"/>
    <lineage>
        <taxon>Bacteria</taxon>
        <taxon>Pseudomonadati</taxon>
        <taxon>Pseudomonadota</taxon>
        <taxon>Gammaproteobacteria</taxon>
        <taxon>Lysobacterales</taxon>
        <taxon>Lysobacteraceae</taxon>
        <taxon>Luteimonas</taxon>
    </lineage>
</organism>
<dbReference type="AlphaFoldDB" id="A0A853JD71"/>
<protein>
    <submittedName>
        <fullName evidence="1">Uncharacterized protein</fullName>
    </submittedName>
</protein>
<comment type="caution">
    <text evidence="1">The sequence shown here is derived from an EMBL/GenBank/DDBJ whole genome shotgun (WGS) entry which is preliminary data.</text>
</comment>
<proteinExistence type="predicted"/>
<sequence length="104" mass="11590">MVHRSSGIESAAARGCMSGFSAARLRDEPRREEAPWTAVAKKKAAEAAFKIPYRAWEGVRDTELVAALGRLCCPGKAGPRVHFAATQQKWQRFQRLKSSMEMQL</sequence>
<reference evidence="1 2" key="1">
    <citation type="submission" date="2020-07" db="EMBL/GenBank/DDBJ databases">
        <title>Luteimonas sp. SJ-92.</title>
        <authorList>
            <person name="Huang X.-X."/>
            <person name="Xu L."/>
            <person name="Sun J.-Q."/>
        </authorList>
    </citation>
    <scope>NUCLEOTIDE SEQUENCE [LARGE SCALE GENOMIC DNA]</scope>
    <source>
        <strain evidence="1 2">SJ-92</strain>
    </source>
</reference>
<gene>
    <name evidence="1" type="ORF">H0E84_09865</name>
</gene>
<dbReference type="Proteomes" id="UP000578091">
    <property type="component" value="Unassembled WGS sequence"/>
</dbReference>
<dbReference type="RefSeq" id="WP_180678481.1">
    <property type="nucleotide sequence ID" value="NZ_JACCKA010000060.1"/>
</dbReference>
<evidence type="ECO:0000313" key="1">
    <source>
        <dbReference type="EMBL" id="NZA26692.1"/>
    </source>
</evidence>